<evidence type="ECO:0000313" key="2">
    <source>
        <dbReference type="EMBL" id="AAZ27756.1"/>
    </source>
</evidence>
<dbReference type="AlphaFoldDB" id="Q482A5"/>
<feature type="signal peptide" evidence="1">
    <location>
        <begin position="1"/>
        <end position="20"/>
    </location>
</feature>
<dbReference type="Proteomes" id="UP000000547">
    <property type="component" value="Chromosome"/>
</dbReference>
<accession>Q482A5</accession>
<dbReference type="KEGG" id="cps:CPS_2396"/>
<organism evidence="2 3">
    <name type="scientific">Colwellia psychrerythraea (strain 34H / ATCC BAA-681)</name>
    <name type="common">Vibrio psychroerythus</name>
    <dbReference type="NCBI Taxonomy" id="167879"/>
    <lineage>
        <taxon>Bacteria</taxon>
        <taxon>Pseudomonadati</taxon>
        <taxon>Pseudomonadota</taxon>
        <taxon>Gammaproteobacteria</taxon>
        <taxon>Alteromonadales</taxon>
        <taxon>Colwelliaceae</taxon>
        <taxon>Colwellia</taxon>
    </lineage>
</organism>
<gene>
    <name evidence="2" type="ordered locus">CPS_2396</name>
</gene>
<feature type="chain" id="PRO_5004234174" description="SPOR domain-containing protein" evidence="1">
    <location>
        <begin position="21"/>
        <end position="268"/>
    </location>
</feature>
<name>Q482A5_COLP3</name>
<protein>
    <recommendedName>
        <fullName evidence="4">SPOR domain-containing protein</fullName>
    </recommendedName>
</protein>
<proteinExistence type="predicted"/>
<dbReference type="EMBL" id="CP000083">
    <property type="protein sequence ID" value="AAZ27756.1"/>
    <property type="molecule type" value="Genomic_DNA"/>
</dbReference>
<evidence type="ECO:0000313" key="3">
    <source>
        <dbReference type="Proteomes" id="UP000000547"/>
    </source>
</evidence>
<sequence>MKWNYLFSSIALTLFSSAHAMDCEPVPQYEQIKPSDNRCIEAASSRMKSANYQVDLSLLRLDLLIEHDPSNQDIVLTHIYHDYCQIVDASVPLLTEPDQIEHLEKAKLTLFDKIEDFDIAFDTRKEVLVRNIEVQPPKVLVAWVNGPQSLFQVDGGGQKEPSAGAEFSQLPLLQDPPYIITNSRKYFTIVYSTPDFAEAKRKAKRLKRKFPELDFVVYDKYPDNANYGIMMATWTSKEIANRAAKFAKEHIRNDSFVWHCRGTDGMTC</sequence>
<dbReference type="HOGENOM" id="CLU_1037115_0_0_6"/>
<keyword evidence="1" id="KW-0732">Signal</keyword>
<reference evidence="2" key="1">
    <citation type="journal article" date="2005" name="Proc. Natl. Acad. Sci. U.S.A.">
        <title>The psychrophilic lifestyle as revealed by the genome sequence of Colwellia psychrerythraea 34H through genomic and proteomic analyses.</title>
        <authorList>
            <person name="Methe B.A."/>
            <person name="Nelson K.E."/>
            <person name="Deming J.W."/>
            <person name="Momen B."/>
            <person name="Melamud E."/>
            <person name="Zhang X."/>
            <person name="Moult J."/>
            <person name="Madupu R."/>
            <person name="Nelson W.C."/>
            <person name="Dodson R.J."/>
            <person name="Brinkac L.M."/>
            <person name="Daugherty S.C."/>
            <person name="Durkin A.S."/>
            <person name="DeBoy R.T."/>
            <person name="Kolonay J.F."/>
            <person name="Sullivan S.A."/>
            <person name="Zhou L."/>
            <person name="Davidsen T.M."/>
            <person name="Wu M."/>
            <person name="Huston A.L."/>
            <person name="Lewis M."/>
            <person name="Weaver B."/>
            <person name="Weidman J.F."/>
            <person name="Khouri H."/>
            <person name="Utterback T.R."/>
            <person name="Feldblyum T.V."/>
            <person name="Fraser C.M."/>
        </authorList>
    </citation>
    <scope>NUCLEOTIDE SEQUENCE [LARGE SCALE GENOMIC DNA]</scope>
    <source>
        <strain evidence="2">34H</strain>
    </source>
</reference>
<evidence type="ECO:0000256" key="1">
    <source>
        <dbReference type="SAM" id="SignalP"/>
    </source>
</evidence>
<dbReference type="RefSeq" id="WP_011043207.1">
    <property type="nucleotide sequence ID" value="NC_003910.7"/>
</dbReference>
<evidence type="ECO:0008006" key="4">
    <source>
        <dbReference type="Google" id="ProtNLM"/>
    </source>
</evidence>